<dbReference type="Gene3D" id="2.130.10.10">
    <property type="entry name" value="YVTN repeat-like/Quinoprotein amine dehydrogenase"/>
    <property type="match status" value="2"/>
</dbReference>
<feature type="repeat" description="WD" evidence="3">
    <location>
        <begin position="930"/>
        <end position="971"/>
    </location>
</feature>
<dbReference type="SUPFAM" id="SSF52540">
    <property type="entry name" value="P-loop containing nucleoside triphosphate hydrolases"/>
    <property type="match status" value="1"/>
</dbReference>
<evidence type="ECO:0000313" key="6">
    <source>
        <dbReference type="Proteomes" id="UP000770015"/>
    </source>
</evidence>
<organism evidence="5 6">
    <name type="scientific">Plectosphaerella plurivora</name>
    <dbReference type="NCBI Taxonomy" id="936078"/>
    <lineage>
        <taxon>Eukaryota</taxon>
        <taxon>Fungi</taxon>
        <taxon>Dikarya</taxon>
        <taxon>Ascomycota</taxon>
        <taxon>Pezizomycotina</taxon>
        <taxon>Sordariomycetes</taxon>
        <taxon>Hypocreomycetidae</taxon>
        <taxon>Glomerellales</taxon>
        <taxon>Plectosphaerellaceae</taxon>
        <taxon>Plectosphaerella</taxon>
    </lineage>
</organism>
<evidence type="ECO:0000256" key="2">
    <source>
        <dbReference type="ARBA" id="ARBA00022737"/>
    </source>
</evidence>
<comment type="caution">
    <text evidence="5">The sequence shown here is derived from an EMBL/GenBank/DDBJ whole genome shotgun (WGS) entry which is preliminary data.</text>
</comment>
<dbReference type="Pfam" id="PF00400">
    <property type="entry name" value="WD40"/>
    <property type="match status" value="1"/>
</dbReference>
<dbReference type="InterPro" id="IPR001680">
    <property type="entry name" value="WD40_rpt"/>
</dbReference>
<dbReference type="InterPro" id="IPR015943">
    <property type="entry name" value="WD40/YVTN_repeat-like_dom_sf"/>
</dbReference>
<dbReference type="AlphaFoldDB" id="A0A9P9AB45"/>
<dbReference type="OrthoDB" id="538223at2759"/>
<proteinExistence type="predicted"/>
<dbReference type="PROSITE" id="PS50082">
    <property type="entry name" value="WD_REPEATS_2"/>
    <property type="match status" value="1"/>
</dbReference>
<name>A0A9P9AB45_9PEZI</name>
<dbReference type="PANTHER" id="PTHR19848">
    <property type="entry name" value="WD40 REPEAT PROTEIN"/>
    <property type="match status" value="1"/>
</dbReference>
<dbReference type="SUPFAM" id="SSF50978">
    <property type="entry name" value="WD40 repeat-like"/>
    <property type="match status" value="1"/>
</dbReference>
<protein>
    <recommendedName>
        <fullName evidence="4">NACHT domain-containing protein</fullName>
    </recommendedName>
</protein>
<evidence type="ECO:0000259" key="4">
    <source>
        <dbReference type="PROSITE" id="PS50837"/>
    </source>
</evidence>
<sequence>MAEVVGLVASVAGIADISFKIIGIVKEYVGEVRGAKDDIRNLVTELSECYMVAKEMKKLTDDPKAKALLSSRELAPTIEITLATLKRLQTELEASSKTSLSSFKWPLVKKSVEACVKPLARTVEKVRDMMQVDQTRLLLNAEHRIVIDKLQVAEGAAFNSHAQEHSTACFPDTRVELLEQIYQWIEGTYSRAVFWLNGMAGTGKSTISQRIARSQSAAGQLGATFFFKRGEEDRSSLDKFMSTLAQQLAHHIPGVGPLIKAAIDEDPTIGGKLIQQQFDRLIIEPLASLLASDTDTIPARIVFVVDALDECGKDEDIRLLIQVITSATNLPSRLRFFLTSRPALPVLGSFREAKEAHHVLILHDIQESIVEHDLEVFFRVQFGSIRSSFNAASDSNKLPDDWPGDNTVRELVSRSKPLFIFAATLCRYVRNRKGGNPKALLARYLESKATGSHLSQMYHHILKSQLDDDEPSLKPDIINDFILVVGSIVILAEPLGMKSLVSLLGDKHRDTVSDRLRQLHSVLRVPPDDSPMRLLHLSFGDYLLGRDSQTEEARLFHVEQDHAHRTVAKKSIRLMRKCPLRQNIAVLSFPGMKTSDVDPQQLATAIPPALRYACRYWIHHWTSSHFHEQHGALIHDFLKVHLLHWWEAMSLLGHLREAMNALRSLLSWIQVSKDPSHSLSEILELLTDVIRFLRSNFYVMEHTPLQIYSSALALSPANSIVKRSFASCISSWLTLQPPVRKSWNACLAVLECQGGLHSMAFSRNSRRLAGASYSSIYVRDVDTGECKATLVLGMEGSEVFWPFGAIAFSHDSELVAASNGSTIEVWMVQTGQRLRKLENYRWKTSGKAQSETYNLFFTNDSKSLFSDSNGDIRLWDLTSGTCTVVLESPNDFKHGFVNCHIQDLKPLVLSRNGSVCRIWNITQHQDAPTRLKHLKDPNSLVFCHEARVLASSSIDGSVHVWDAETGNAEEIPKGHPELWHVALAASSDSKRLVSASMFNEIWIWNLETGYCIAFLETSTRLLEISLLPGDGGLVTNAGIIPIDINAAGPFQLKAEFKGLGYSDEGWITWDGKPWFWLPRQYRRAPEDGPVQVQGNRIAIGCESGQVVFFGIDGGMGFEHGTNV</sequence>
<dbReference type="InterPro" id="IPR036322">
    <property type="entry name" value="WD40_repeat_dom_sf"/>
</dbReference>
<dbReference type="PANTHER" id="PTHR19848:SF8">
    <property type="entry name" value="F-BOX AND WD REPEAT DOMAIN CONTAINING 7"/>
    <property type="match status" value="1"/>
</dbReference>
<dbReference type="PROSITE" id="PS00678">
    <property type="entry name" value="WD_REPEATS_1"/>
    <property type="match status" value="1"/>
</dbReference>
<evidence type="ECO:0000256" key="3">
    <source>
        <dbReference type="PROSITE-ProRule" id="PRU00221"/>
    </source>
</evidence>
<dbReference type="Proteomes" id="UP000770015">
    <property type="component" value="Unassembled WGS sequence"/>
</dbReference>
<gene>
    <name evidence="5" type="ORF">F5X68DRAFT_152953</name>
</gene>
<dbReference type="Pfam" id="PF24883">
    <property type="entry name" value="NPHP3_N"/>
    <property type="match status" value="1"/>
</dbReference>
<feature type="domain" description="NACHT" evidence="4">
    <location>
        <begin position="192"/>
        <end position="342"/>
    </location>
</feature>
<dbReference type="InterPro" id="IPR056884">
    <property type="entry name" value="NPHP3-like_N"/>
</dbReference>
<dbReference type="PROSITE" id="PS50837">
    <property type="entry name" value="NACHT"/>
    <property type="match status" value="1"/>
</dbReference>
<keyword evidence="1 3" id="KW-0853">WD repeat</keyword>
<keyword evidence="6" id="KW-1185">Reference proteome</keyword>
<dbReference type="EMBL" id="JAGSXJ010000011">
    <property type="protein sequence ID" value="KAH6687383.1"/>
    <property type="molecule type" value="Genomic_DNA"/>
</dbReference>
<reference evidence="5" key="1">
    <citation type="journal article" date="2021" name="Nat. Commun.">
        <title>Genetic determinants of endophytism in the Arabidopsis root mycobiome.</title>
        <authorList>
            <person name="Mesny F."/>
            <person name="Miyauchi S."/>
            <person name="Thiergart T."/>
            <person name="Pickel B."/>
            <person name="Atanasova L."/>
            <person name="Karlsson M."/>
            <person name="Huettel B."/>
            <person name="Barry K.W."/>
            <person name="Haridas S."/>
            <person name="Chen C."/>
            <person name="Bauer D."/>
            <person name="Andreopoulos W."/>
            <person name="Pangilinan J."/>
            <person name="LaButti K."/>
            <person name="Riley R."/>
            <person name="Lipzen A."/>
            <person name="Clum A."/>
            <person name="Drula E."/>
            <person name="Henrissat B."/>
            <person name="Kohler A."/>
            <person name="Grigoriev I.V."/>
            <person name="Martin F.M."/>
            <person name="Hacquard S."/>
        </authorList>
    </citation>
    <scope>NUCLEOTIDE SEQUENCE</scope>
    <source>
        <strain evidence="5">MPI-SDFR-AT-0117</strain>
    </source>
</reference>
<dbReference type="SMART" id="SM00320">
    <property type="entry name" value="WD40"/>
    <property type="match status" value="4"/>
</dbReference>
<keyword evidence="2" id="KW-0677">Repeat</keyword>
<dbReference type="InterPro" id="IPR007111">
    <property type="entry name" value="NACHT_NTPase"/>
</dbReference>
<evidence type="ECO:0000256" key="1">
    <source>
        <dbReference type="ARBA" id="ARBA00022574"/>
    </source>
</evidence>
<dbReference type="InterPro" id="IPR019775">
    <property type="entry name" value="WD40_repeat_CS"/>
</dbReference>
<dbReference type="Gene3D" id="3.40.50.300">
    <property type="entry name" value="P-loop containing nucleotide triphosphate hydrolases"/>
    <property type="match status" value="1"/>
</dbReference>
<dbReference type="InterPro" id="IPR027417">
    <property type="entry name" value="P-loop_NTPase"/>
</dbReference>
<accession>A0A9P9AB45</accession>
<evidence type="ECO:0000313" key="5">
    <source>
        <dbReference type="EMBL" id="KAH6687383.1"/>
    </source>
</evidence>